<dbReference type="EMBL" id="BSDX01000001">
    <property type="protein sequence ID" value="GLI54361.1"/>
    <property type="molecule type" value="Genomic_DNA"/>
</dbReference>
<dbReference type="Gene3D" id="3.80.30.20">
    <property type="entry name" value="tm_1862 like domain"/>
    <property type="match status" value="1"/>
</dbReference>
<dbReference type="Proteomes" id="UP001144297">
    <property type="component" value="Unassembled WGS sequence"/>
</dbReference>
<evidence type="ECO:0000259" key="1">
    <source>
        <dbReference type="PROSITE" id="PS51918"/>
    </source>
</evidence>
<dbReference type="NCBIfam" id="TIGR03960">
    <property type="entry name" value="rSAM_fuse_unch"/>
    <property type="match status" value="1"/>
</dbReference>
<keyword evidence="3" id="KW-1185">Reference proteome</keyword>
<gene>
    <name evidence="2" type="ORF">TISLANDTSLP1_20540</name>
</gene>
<dbReference type="NCBIfam" id="TIGR03936">
    <property type="entry name" value="sam_1_link_chp"/>
    <property type="match status" value="1"/>
</dbReference>
<name>A0A9W6LKL1_9BACT</name>
<dbReference type="CDD" id="cd01335">
    <property type="entry name" value="Radical_SAM"/>
    <property type="match status" value="1"/>
</dbReference>
<organism evidence="2 3">
    <name type="scientific">Thermodesulfovibrio yellowstonii</name>
    <dbReference type="NCBI Taxonomy" id="28262"/>
    <lineage>
        <taxon>Bacteria</taxon>
        <taxon>Pseudomonadati</taxon>
        <taxon>Nitrospirota</taxon>
        <taxon>Thermodesulfovibrionia</taxon>
        <taxon>Thermodesulfovibrionales</taxon>
        <taxon>Thermodesulfovibrionaceae</taxon>
        <taxon>Thermodesulfovibrio</taxon>
    </lineage>
</organism>
<dbReference type="InterPro" id="IPR023862">
    <property type="entry name" value="CHP03960_rSAM"/>
</dbReference>
<comment type="caution">
    <text evidence="2">The sequence shown here is derived from an EMBL/GenBank/DDBJ whole genome shotgun (WGS) entry which is preliminary data.</text>
</comment>
<dbReference type="SFLD" id="SFLDG01082">
    <property type="entry name" value="B12-binding_domain_containing"/>
    <property type="match status" value="1"/>
</dbReference>
<dbReference type="GO" id="GO:0003824">
    <property type="term" value="F:catalytic activity"/>
    <property type="evidence" value="ECO:0007669"/>
    <property type="project" value="InterPro"/>
</dbReference>
<reference evidence="2" key="1">
    <citation type="submission" date="2022-12" db="EMBL/GenBank/DDBJ databases">
        <title>Reference genome sequencing for broad-spectrum identification of bacterial and archaeal isolates by mass spectrometry.</title>
        <authorList>
            <person name="Sekiguchi Y."/>
            <person name="Tourlousse D.M."/>
        </authorList>
    </citation>
    <scope>NUCLEOTIDE SEQUENCE</scope>
    <source>
        <strain evidence="2">TSL-P1</strain>
    </source>
</reference>
<dbReference type="InterPro" id="IPR023404">
    <property type="entry name" value="rSAM_horseshoe"/>
</dbReference>
<dbReference type="Pfam" id="PF10105">
    <property type="entry name" value="DUF2344"/>
    <property type="match status" value="1"/>
</dbReference>
<dbReference type="SFLD" id="SFLDS00029">
    <property type="entry name" value="Radical_SAM"/>
    <property type="match status" value="1"/>
</dbReference>
<dbReference type="GO" id="GO:0051536">
    <property type="term" value="F:iron-sulfur cluster binding"/>
    <property type="evidence" value="ECO:0007669"/>
    <property type="project" value="InterPro"/>
</dbReference>
<dbReference type="InterPro" id="IPR045784">
    <property type="entry name" value="Radical_SAM_N2"/>
</dbReference>
<dbReference type="Pfam" id="PF04055">
    <property type="entry name" value="Radical_SAM"/>
    <property type="match status" value="1"/>
</dbReference>
<dbReference type="SUPFAM" id="SSF102114">
    <property type="entry name" value="Radical SAM enzymes"/>
    <property type="match status" value="1"/>
</dbReference>
<dbReference type="AlphaFoldDB" id="A0A9W6LKL1"/>
<evidence type="ECO:0000313" key="3">
    <source>
        <dbReference type="Proteomes" id="UP001144297"/>
    </source>
</evidence>
<dbReference type="Pfam" id="PF19864">
    <property type="entry name" value="Radical_SAM_N2"/>
    <property type="match status" value="1"/>
</dbReference>
<proteinExistence type="predicted"/>
<dbReference type="PROSITE" id="PS51918">
    <property type="entry name" value="RADICAL_SAM"/>
    <property type="match status" value="1"/>
</dbReference>
<dbReference type="InterPro" id="IPR058240">
    <property type="entry name" value="rSAM_sf"/>
</dbReference>
<accession>A0A9W6LKL1</accession>
<evidence type="ECO:0000313" key="2">
    <source>
        <dbReference type="EMBL" id="GLI54361.1"/>
    </source>
</evidence>
<dbReference type="PANTHER" id="PTHR42731:SF1">
    <property type="entry name" value="RADICAL SAM DOMAIN PROTEIN"/>
    <property type="match status" value="1"/>
</dbReference>
<dbReference type="SMART" id="SM00729">
    <property type="entry name" value="Elp3"/>
    <property type="match status" value="1"/>
</dbReference>
<dbReference type="InterPro" id="IPR018768">
    <property type="entry name" value="DUF2344"/>
</dbReference>
<sequence>MNLLYFEKPTRYINKEINSVIKEDKNLIKFALCFPDIYEIGMSHLGLKILYHILNKIHDVYAERVFSPWIDLQEYMKNKRLPLYSLETKTPLKDFDIVGFSLQYELSYPSVLNMLSLAQIPLLWQERLNEKQPLIIAGGPCVSNPLPMSKFIDAFLIGEGEEAVIELINLYREWKISQGRKEELLNRISQIEGFYVPYMGKKTVRRRFIKNINNAEFPTSPILPYMKIVHDRVSIEVSRGCPSGCRFCQAGMIYRPLRIRTPEKILEIAKKSVECTGYEEISLLSFSIGHYPYLMELIDILNKNFSNQGVAISLPSIRADKVSKELLQKIKLTRKTGFTIAPEAATERLRCVINKNISNEDIEKACALLFEEGWLGIKLYFMIGLPTETEEDIEEIVTLVRKIVKLARLHTKKFVDINVTISPFIPKPHTPFQWLAQIPFDEIKKKLDFIRNAFHKSRIHYKGHNPNMSLLEAAIARGDEKVGEVIYEAWQKGEALSSWTDLFDFQRWLSAMEQTGIDLFSYATKNYPIFQSLPWDFIDTGVKREFLVREFERAFKTQKSNECTITCEACGLSCQLKEGKPQIKYEKSFNYSESEQKISPENKIMIVRFCHTKLGAMKYLSQLELSNLLTRALRMAKIPFVLSKGFHPKPEISFCPSLPVGIESEAEYFDLKIYGDFKSEYLERLNKVFPEGLRIISAKVIDPQTPSLNAFVQRYKYLINYPKTLKIEIKDMENKEIRRNEKTYMLKDFIEEIQIYDDELCIIIKDSEAKARITEIVEALTGISAKKLNIKRIQMYGYKGGLVEP</sequence>
<dbReference type="PANTHER" id="PTHR42731">
    <property type="entry name" value="SLL1084 PROTEIN"/>
    <property type="match status" value="1"/>
</dbReference>
<dbReference type="InterPro" id="IPR007197">
    <property type="entry name" value="rSAM"/>
</dbReference>
<protein>
    <submittedName>
        <fullName evidence="2">B12-binding protein</fullName>
    </submittedName>
</protein>
<dbReference type="InterPro" id="IPR006638">
    <property type="entry name" value="Elp3/MiaA/NifB-like_rSAM"/>
</dbReference>
<feature type="domain" description="Radical SAM core" evidence="1">
    <location>
        <begin position="227"/>
        <end position="462"/>
    </location>
</feature>